<evidence type="ECO:0000256" key="1">
    <source>
        <dbReference type="ARBA" id="ARBA00004123"/>
    </source>
</evidence>
<dbReference type="PANTHER" id="PTHR46481:SF10">
    <property type="entry name" value="ZINC FINGER BED DOMAIN-CONTAINING PROTEIN 39"/>
    <property type="match status" value="1"/>
</dbReference>
<reference evidence="6 7" key="1">
    <citation type="journal article" date="2019" name="Nat. Ecol. Evol.">
        <title>Megaphylogeny resolves global patterns of mushroom evolution.</title>
        <authorList>
            <person name="Varga T."/>
            <person name="Krizsan K."/>
            <person name="Foldi C."/>
            <person name="Dima B."/>
            <person name="Sanchez-Garcia M."/>
            <person name="Sanchez-Ramirez S."/>
            <person name="Szollosi G.J."/>
            <person name="Szarkandi J.G."/>
            <person name="Papp V."/>
            <person name="Albert L."/>
            <person name="Andreopoulos W."/>
            <person name="Angelini C."/>
            <person name="Antonin V."/>
            <person name="Barry K.W."/>
            <person name="Bougher N.L."/>
            <person name="Buchanan P."/>
            <person name="Buyck B."/>
            <person name="Bense V."/>
            <person name="Catcheside P."/>
            <person name="Chovatia M."/>
            <person name="Cooper J."/>
            <person name="Damon W."/>
            <person name="Desjardin D."/>
            <person name="Finy P."/>
            <person name="Geml J."/>
            <person name="Haridas S."/>
            <person name="Hughes K."/>
            <person name="Justo A."/>
            <person name="Karasinski D."/>
            <person name="Kautmanova I."/>
            <person name="Kiss B."/>
            <person name="Kocsube S."/>
            <person name="Kotiranta H."/>
            <person name="LaButti K.M."/>
            <person name="Lechner B.E."/>
            <person name="Liimatainen K."/>
            <person name="Lipzen A."/>
            <person name="Lukacs Z."/>
            <person name="Mihaltcheva S."/>
            <person name="Morgado L.N."/>
            <person name="Niskanen T."/>
            <person name="Noordeloos M.E."/>
            <person name="Ohm R.A."/>
            <person name="Ortiz-Santana B."/>
            <person name="Ovrebo C."/>
            <person name="Racz N."/>
            <person name="Riley R."/>
            <person name="Savchenko A."/>
            <person name="Shiryaev A."/>
            <person name="Soop K."/>
            <person name="Spirin V."/>
            <person name="Szebenyi C."/>
            <person name="Tomsovsky M."/>
            <person name="Tulloss R.E."/>
            <person name="Uehling J."/>
            <person name="Grigoriev I.V."/>
            <person name="Vagvolgyi C."/>
            <person name="Papp T."/>
            <person name="Martin F.M."/>
            <person name="Miettinen O."/>
            <person name="Hibbett D.S."/>
            <person name="Nagy L.G."/>
        </authorList>
    </citation>
    <scope>NUCLEOTIDE SEQUENCE [LARGE SCALE GENOMIC DNA]</scope>
    <source>
        <strain evidence="6 7">CBS 121175</strain>
    </source>
</reference>
<protein>
    <recommendedName>
        <fullName evidence="8">HAT C-terminal dimerisation domain-containing protein</fullName>
    </recommendedName>
</protein>
<evidence type="ECO:0000256" key="3">
    <source>
        <dbReference type="ARBA" id="ARBA00022771"/>
    </source>
</evidence>
<dbReference type="InterPro" id="IPR012337">
    <property type="entry name" value="RNaseH-like_sf"/>
</dbReference>
<organism evidence="6 7">
    <name type="scientific">Coprinopsis marcescibilis</name>
    <name type="common">Agaric fungus</name>
    <name type="synonym">Psathyrella marcescibilis</name>
    <dbReference type="NCBI Taxonomy" id="230819"/>
    <lineage>
        <taxon>Eukaryota</taxon>
        <taxon>Fungi</taxon>
        <taxon>Dikarya</taxon>
        <taxon>Basidiomycota</taxon>
        <taxon>Agaricomycotina</taxon>
        <taxon>Agaricomycetes</taxon>
        <taxon>Agaricomycetidae</taxon>
        <taxon>Agaricales</taxon>
        <taxon>Agaricineae</taxon>
        <taxon>Psathyrellaceae</taxon>
        <taxon>Coprinopsis</taxon>
    </lineage>
</organism>
<evidence type="ECO:0000256" key="2">
    <source>
        <dbReference type="ARBA" id="ARBA00022723"/>
    </source>
</evidence>
<gene>
    <name evidence="6" type="ORF">FA15DRAFT_602712</name>
</gene>
<dbReference type="OrthoDB" id="1607513at2759"/>
<dbReference type="SUPFAM" id="SSF53098">
    <property type="entry name" value="Ribonuclease H-like"/>
    <property type="match status" value="1"/>
</dbReference>
<keyword evidence="7" id="KW-1185">Reference proteome</keyword>
<dbReference type="EMBL" id="ML210379">
    <property type="protein sequence ID" value="TFK18766.1"/>
    <property type="molecule type" value="Genomic_DNA"/>
</dbReference>
<comment type="subcellular location">
    <subcellularLocation>
        <location evidence="1">Nucleus</location>
    </subcellularLocation>
</comment>
<dbReference type="GO" id="GO:0008270">
    <property type="term" value="F:zinc ion binding"/>
    <property type="evidence" value="ECO:0007669"/>
    <property type="project" value="UniProtKB-KW"/>
</dbReference>
<keyword evidence="2" id="KW-0479">Metal-binding</keyword>
<dbReference type="AlphaFoldDB" id="A0A5C3KFA7"/>
<dbReference type="STRING" id="230819.A0A5C3KFA7"/>
<evidence type="ECO:0000256" key="5">
    <source>
        <dbReference type="ARBA" id="ARBA00023242"/>
    </source>
</evidence>
<accession>A0A5C3KFA7</accession>
<evidence type="ECO:0000313" key="7">
    <source>
        <dbReference type="Proteomes" id="UP000307440"/>
    </source>
</evidence>
<evidence type="ECO:0008006" key="8">
    <source>
        <dbReference type="Google" id="ProtNLM"/>
    </source>
</evidence>
<dbReference type="GO" id="GO:0005634">
    <property type="term" value="C:nucleus"/>
    <property type="evidence" value="ECO:0007669"/>
    <property type="project" value="UniProtKB-SubCell"/>
</dbReference>
<dbReference type="Proteomes" id="UP000307440">
    <property type="component" value="Unassembled WGS sequence"/>
</dbReference>
<dbReference type="PANTHER" id="PTHR46481">
    <property type="entry name" value="ZINC FINGER BED DOMAIN-CONTAINING PROTEIN 4"/>
    <property type="match status" value="1"/>
</dbReference>
<keyword evidence="3" id="KW-0863">Zinc-finger</keyword>
<keyword evidence="5" id="KW-0539">Nucleus</keyword>
<evidence type="ECO:0000256" key="4">
    <source>
        <dbReference type="ARBA" id="ARBA00022833"/>
    </source>
</evidence>
<sequence>MFLGDRKLSSRDVPHRSKITSMILDGYTKEYHHMRAELQSSVGWISYTTDLWTDPNLNPFMAVTAHYYIETTNGNIEYRSGLVAFHHTPGSHSGECLFQHLFKIIDDLGVICKV</sequence>
<keyword evidence="4" id="KW-0862">Zinc</keyword>
<evidence type="ECO:0000313" key="6">
    <source>
        <dbReference type="EMBL" id="TFK18766.1"/>
    </source>
</evidence>
<dbReference type="InterPro" id="IPR052035">
    <property type="entry name" value="ZnF_BED_domain_contain"/>
</dbReference>
<name>A0A5C3KFA7_COPMA</name>
<proteinExistence type="predicted"/>